<evidence type="ECO:0000313" key="1">
    <source>
        <dbReference type="EMBL" id="KAJ7664979.1"/>
    </source>
</evidence>
<proteinExistence type="predicted"/>
<protein>
    <submittedName>
        <fullName evidence="1">Uncharacterized protein</fullName>
    </submittedName>
</protein>
<comment type="caution">
    <text evidence="1">The sequence shown here is derived from an EMBL/GenBank/DDBJ whole genome shotgun (WGS) entry which is preliminary data.</text>
</comment>
<dbReference type="AlphaFoldDB" id="A0AAD7CVP1"/>
<evidence type="ECO:0000313" key="2">
    <source>
        <dbReference type="Proteomes" id="UP001221757"/>
    </source>
</evidence>
<name>A0AAD7CVP1_MYCRO</name>
<accession>A0AAD7CVP1</accession>
<gene>
    <name evidence="1" type="ORF">B0H17DRAFT_1336562</name>
</gene>
<reference evidence="1" key="1">
    <citation type="submission" date="2023-03" db="EMBL/GenBank/DDBJ databases">
        <title>Massive genome expansion in bonnet fungi (Mycena s.s.) driven by repeated elements and novel gene families across ecological guilds.</title>
        <authorList>
            <consortium name="Lawrence Berkeley National Laboratory"/>
            <person name="Harder C.B."/>
            <person name="Miyauchi S."/>
            <person name="Viragh M."/>
            <person name="Kuo A."/>
            <person name="Thoen E."/>
            <person name="Andreopoulos B."/>
            <person name="Lu D."/>
            <person name="Skrede I."/>
            <person name="Drula E."/>
            <person name="Henrissat B."/>
            <person name="Morin E."/>
            <person name="Kohler A."/>
            <person name="Barry K."/>
            <person name="LaButti K."/>
            <person name="Morin E."/>
            <person name="Salamov A."/>
            <person name="Lipzen A."/>
            <person name="Mereny Z."/>
            <person name="Hegedus B."/>
            <person name="Baldrian P."/>
            <person name="Stursova M."/>
            <person name="Weitz H."/>
            <person name="Taylor A."/>
            <person name="Grigoriev I.V."/>
            <person name="Nagy L.G."/>
            <person name="Martin F."/>
            <person name="Kauserud H."/>
        </authorList>
    </citation>
    <scope>NUCLEOTIDE SEQUENCE</scope>
    <source>
        <strain evidence="1">CBHHK067</strain>
    </source>
</reference>
<sequence length="379" mass="43433">MNPLHIQELVDRCIDFLDAADPALRACSLVSRSWVHPSQARIFSEIEFEDIRGLDEVLHPRASRLLGILDAAPHLTRYIKKLEISNRALASQDDFVRFSKLPFTRLASLQISHLDIVLDSEVSTAIDWMLRLPTVRALSLRCRFADKKQFLSMWEHCSSNIKHLHLHCVYDDPGVPAVEQGSPVRRHITLDSFHMDDTVQWWLNDPRCTLDFSRLRALRYFGDSTDILLHGTLAATFKAVEVLCLTSPMTDLSVRSTDLSLFERVNDLHLVWHSFSSFRVVPTIRPYSRVHLRILRFHFIGTTMVEKFSVLCAKLHEALSGLDLKDQYPNLALVHISAKVATPALTQGIEGYFPLLEPRISVRWNFRTDQGAPWYQSIV</sequence>
<dbReference type="Proteomes" id="UP001221757">
    <property type="component" value="Unassembled WGS sequence"/>
</dbReference>
<organism evidence="1 2">
    <name type="scientific">Mycena rosella</name>
    <name type="common">Pink bonnet</name>
    <name type="synonym">Agaricus rosellus</name>
    <dbReference type="NCBI Taxonomy" id="1033263"/>
    <lineage>
        <taxon>Eukaryota</taxon>
        <taxon>Fungi</taxon>
        <taxon>Dikarya</taxon>
        <taxon>Basidiomycota</taxon>
        <taxon>Agaricomycotina</taxon>
        <taxon>Agaricomycetes</taxon>
        <taxon>Agaricomycetidae</taxon>
        <taxon>Agaricales</taxon>
        <taxon>Marasmiineae</taxon>
        <taxon>Mycenaceae</taxon>
        <taxon>Mycena</taxon>
    </lineage>
</organism>
<keyword evidence="2" id="KW-1185">Reference proteome</keyword>
<dbReference type="EMBL" id="JARKIE010000217">
    <property type="protein sequence ID" value="KAJ7664979.1"/>
    <property type="molecule type" value="Genomic_DNA"/>
</dbReference>